<dbReference type="InterPro" id="IPR055290">
    <property type="entry name" value="At3g26010-like"/>
</dbReference>
<dbReference type="PANTHER" id="PTHR35546:SF21">
    <property type="entry name" value="F-BOX DOMAIN-CONTAINING PROTEIN"/>
    <property type="match status" value="1"/>
</dbReference>
<dbReference type="EMBL" id="JBBPBM010000152">
    <property type="protein sequence ID" value="KAK8503519.1"/>
    <property type="molecule type" value="Genomic_DNA"/>
</dbReference>
<dbReference type="NCBIfam" id="TIGR01640">
    <property type="entry name" value="F_box_assoc_1"/>
    <property type="match status" value="1"/>
</dbReference>
<dbReference type="Gene3D" id="1.20.1280.50">
    <property type="match status" value="1"/>
</dbReference>
<keyword evidence="3" id="KW-1185">Reference proteome</keyword>
<evidence type="ECO:0000313" key="3">
    <source>
        <dbReference type="Proteomes" id="UP001472677"/>
    </source>
</evidence>
<organism evidence="2 3">
    <name type="scientific">Hibiscus sabdariffa</name>
    <name type="common">roselle</name>
    <dbReference type="NCBI Taxonomy" id="183260"/>
    <lineage>
        <taxon>Eukaryota</taxon>
        <taxon>Viridiplantae</taxon>
        <taxon>Streptophyta</taxon>
        <taxon>Embryophyta</taxon>
        <taxon>Tracheophyta</taxon>
        <taxon>Spermatophyta</taxon>
        <taxon>Magnoliopsida</taxon>
        <taxon>eudicotyledons</taxon>
        <taxon>Gunneridae</taxon>
        <taxon>Pentapetalae</taxon>
        <taxon>rosids</taxon>
        <taxon>malvids</taxon>
        <taxon>Malvales</taxon>
        <taxon>Malvaceae</taxon>
        <taxon>Malvoideae</taxon>
        <taxon>Hibiscus</taxon>
    </lineage>
</organism>
<dbReference type="Pfam" id="PF24750">
    <property type="entry name" value="b-prop_At3g26010-like"/>
    <property type="match status" value="1"/>
</dbReference>
<dbReference type="Pfam" id="PF00646">
    <property type="entry name" value="F-box"/>
    <property type="match status" value="1"/>
</dbReference>
<feature type="domain" description="F-box" evidence="1">
    <location>
        <begin position="23"/>
        <end position="63"/>
    </location>
</feature>
<accession>A0ABR2BAU5</accession>
<dbReference type="PANTHER" id="PTHR35546">
    <property type="entry name" value="F-BOX PROTEIN INTERACTION DOMAIN PROTEIN-RELATED"/>
    <property type="match status" value="1"/>
</dbReference>
<name>A0ABR2BAU5_9ROSI</name>
<comment type="caution">
    <text evidence="2">The sequence shown here is derived from an EMBL/GenBank/DDBJ whole genome shotgun (WGS) entry which is preliminary data.</text>
</comment>
<reference evidence="2 3" key="1">
    <citation type="journal article" date="2024" name="G3 (Bethesda)">
        <title>Genome assembly of Hibiscus sabdariffa L. provides insights into metabolisms of medicinal natural products.</title>
        <authorList>
            <person name="Kim T."/>
        </authorList>
    </citation>
    <scope>NUCLEOTIDE SEQUENCE [LARGE SCALE GENOMIC DNA]</scope>
    <source>
        <strain evidence="2">TK-2024</strain>
        <tissue evidence="2">Old leaves</tissue>
    </source>
</reference>
<sequence length="400" mass="46276">MSFTKRKCDNPSSSRELTNLGELNNDIPFDVLSRLPTKYMPRLKCVCRGWNRLISDPIFMKVQSQKREPVSGFIFQRRYRWRDEDTTTVTYIPVGKQDAEAELFQTVFDFLPEHVVVLSSCNGLVCCRSCFPKVDPCFYICNPLNHEWIRLEWDDETNREDTFALAFDPCKDILGTSAKFKLVKVKQVETEADVSCFSIDMYTSDTRAWKKSVGICKCNSNLYENRGLFVEGVLHWLTDGDEILTFHVEIDLTWLVSVPLPADEFSSIPETCIGDSDGKLHYIIVSQYGLQVWCIEDYFESRWSLKISKTLEEMEEQHTQLLYNFRQRVTERLSVGMEPWVDLLAFKDGYLLMRYSLKIMLYNIDTNTMQLLCSDSKLGTPSILSTVVPYSFSLAPLNHA</sequence>
<evidence type="ECO:0000259" key="1">
    <source>
        <dbReference type="SMART" id="SM00256"/>
    </source>
</evidence>
<evidence type="ECO:0000313" key="2">
    <source>
        <dbReference type="EMBL" id="KAK8503519.1"/>
    </source>
</evidence>
<dbReference type="Proteomes" id="UP001472677">
    <property type="component" value="Unassembled WGS sequence"/>
</dbReference>
<dbReference type="InterPro" id="IPR001810">
    <property type="entry name" value="F-box_dom"/>
</dbReference>
<dbReference type="InterPro" id="IPR056592">
    <property type="entry name" value="Beta-prop_At3g26010-like"/>
</dbReference>
<dbReference type="InterPro" id="IPR036047">
    <property type="entry name" value="F-box-like_dom_sf"/>
</dbReference>
<dbReference type="InterPro" id="IPR017451">
    <property type="entry name" value="F-box-assoc_interact_dom"/>
</dbReference>
<protein>
    <recommendedName>
        <fullName evidence="1">F-box domain-containing protein</fullName>
    </recommendedName>
</protein>
<dbReference type="SUPFAM" id="SSF81383">
    <property type="entry name" value="F-box domain"/>
    <property type="match status" value="1"/>
</dbReference>
<proteinExistence type="predicted"/>
<gene>
    <name evidence="2" type="ORF">V6N12_066206</name>
</gene>
<dbReference type="SMART" id="SM00256">
    <property type="entry name" value="FBOX"/>
    <property type="match status" value="1"/>
</dbReference>